<dbReference type="AlphaFoldDB" id="A0A1H5P0K3"/>
<dbReference type="STRING" id="390640.SAMN04488034_10773"/>
<keyword evidence="5" id="KW-1185">Reference proteome</keyword>
<dbReference type="InterPro" id="IPR024618">
    <property type="entry name" value="DUF3857"/>
</dbReference>
<dbReference type="RefSeq" id="WP_093113880.1">
    <property type="nucleotide sequence ID" value="NZ_FNGG01000007.1"/>
</dbReference>
<dbReference type="InterPro" id="IPR038765">
    <property type="entry name" value="Papain-like_cys_pep_sf"/>
</dbReference>
<feature type="chain" id="PRO_5011662511" evidence="1">
    <location>
        <begin position="20"/>
        <end position="638"/>
    </location>
</feature>
<sequence length="638" mass="73454">MRKISFLVLLGFFTSLLTAQERSYPVSTIDNSLFENANAIIRNDEIEIEVTAINKMFIRTERTVTVLNELGEELIWAGEVYDDDIKIKKQEALIIDQDGNEIKKFKKKDFQDRSLVTGATLISDARISYIDYSPKVYPFTVQYISEVQAESTIFIKDWFPVNSYSLSVEKSIYTLRNPAKIPIRFLEKNLSSHKIEKFTSEFELEYLVEHLPAYKFEKFSPGIKEFAPLVKVALNQFSLVGVKGQAENWTQLGKWQYDNLLDKKMELSPETVRKVKDLTENATDVREKIKLIYNYVQENTRYVSVQLGIGGWEPMSADEVDHLKYGDCKGLTNYTKALLASQNIPSYYAVVYGGRELKDIDEEFASMEGNHVILNVPYERENIWLECTSQTSPFNYLGGFTDNRKVLLIKSDGGEIMETTKYTPSDNLTETKISVTIDETGNFNAQLHRESFGVPYGLIYPVSDLDRSSKELYYKKEFGHLKNLKIKEINHTNDYLHPKFLEDLKVSGSKYGSVLGKRLLLPLNFTNLPALNLPRSSNRERQVEINRGFSYKDHFQFILPGSSILEFIPNNTIIENEFGSFRIEIEYAQVDGQNMLIVERSYVLQDGKWPAKKYEELRDFMLNINSLSNQKAVIVLTD</sequence>
<dbReference type="Gene3D" id="3.10.620.30">
    <property type="match status" value="1"/>
</dbReference>
<feature type="signal peptide" evidence="1">
    <location>
        <begin position="1"/>
        <end position="19"/>
    </location>
</feature>
<dbReference type="InterPro" id="IPR002931">
    <property type="entry name" value="Transglutaminase-like"/>
</dbReference>
<keyword evidence="1" id="KW-0732">Signal</keyword>
<dbReference type="SUPFAM" id="SSF54001">
    <property type="entry name" value="Cysteine proteinases"/>
    <property type="match status" value="1"/>
</dbReference>
<reference evidence="4 5" key="1">
    <citation type="submission" date="2016-10" db="EMBL/GenBank/DDBJ databases">
        <authorList>
            <person name="de Groot N.N."/>
        </authorList>
    </citation>
    <scope>NUCLEOTIDE SEQUENCE [LARGE SCALE GENOMIC DNA]</scope>
    <source>
        <strain evidence="4 5">DSM 23553</strain>
    </source>
</reference>
<dbReference type="Pfam" id="PF12969">
    <property type="entry name" value="DUF3857"/>
    <property type="match status" value="1"/>
</dbReference>
<evidence type="ECO:0000313" key="4">
    <source>
        <dbReference type="EMBL" id="SEF07220.1"/>
    </source>
</evidence>
<evidence type="ECO:0000259" key="2">
    <source>
        <dbReference type="Pfam" id="PF01841"/>
    </source>
</evidence>
<gene>
    <name evidence="4" type="ORF">SAMN04488034_10773</name>
</gene>
<organism evidence="4 5">
    <name type="scientific">Salinimicrobium catena</name>
    <dbReference type="NCBI Taxonomy" id="390640"/>
    <lineage>
        <taxon>Bacteria</taxon>
        <taxon>Pseudomonadati</taxon>
        <taxon>Bacteroidota</taxon>
        <taxon>Flavobacteriia</taxon>
        <taxon>Flavobacteriales</taxon>
        <taxon>Flavobacteriaceae</taxon>
        <taxon>Salinimicrobium</taxon>
    </lineage>
</organism>
<name>A0A1H5P0K3_9FLAO</name>
<dbReference type="OrthoDB" id="8595007at2"/>
<dbReference type="Pfam" id="PF01841">
    <property type="entry name" value="Transglut_core"/>
    <property type="match status" value="1"/>
</dbReference>
<feature type="domain" description="DUF3857" evidence="3">
    <location>
        <begin position="60"/>
        <end position="194"/>
    </location>
</feature>
<evidence type="ECO:0000256" key="1">
    <source>
        <dbReference type="SAM" id="SignalP"/>
    </source>
</evidence>
<feature type="domain" description="Transglutaminase-like" evidence="2">
    <location>
        <begin position="275"/>
        <end position="378"/>
    </location>
</feature>
<protein>
    <submittedName>
        <fullName evidence="4">Transglutaminase-like superfamily protein</fullName>
    </submittedName>
</protein>
<evidence type="ECO:0000313" key="5">
    <source>
        <dbReference type="Proteomes" id="UP000199448"/>
    </source>
</evidence>
<dbReference type="EMBL" id="FNUG01000007">
    <property type="protein sequence ID" value="SEF07220.1"/>
    <property type="molecule type" value="Genomic_DNA"/>
</dbReference>
<accession>A0A1H5P0K3</accession>
<dbReference type="Proteomes" id="UP000199448">
    <property type="component" value="Unassembled WGS sequence"/>
</dbReference>
<evidence type="ECO:0000259" key="3">
    <source>
        <dbReference type="Pfam" id="PF12969"/>
    </source>
</evidence>
<proteinExistence type="predicted"/>
<dbReference type="Gene3D" id="2.60.120.1130">
    <property type="match status" value="1"/>
</dbReference>
<dbReference type="Gene3D" id="2.60.40.3140">
    <property type="match status" value="1"/>
</dbReference>